<comment type="caution">
    <text evidence="2">The sequence shown here is derived from an EMBL/GenBank/DDBJ whole genome shotgun (WGS) entry which is preliminary data.</text>
</comment>
<dbReference type="Proteomes" id="UP001224845">
    <property type="component" value="Unassembled WGS sequence"/>
</dbReference>
<dbReference type="InterPro" id="IPR031709">
    <property type="entry name" value="PutAbiC"/>
</dbReference>
<dbReference type="EMBL" id="JAUSRV010000020">
    <property type="protein sequence ID" value="MDP9974927.1"/>
    <property type="molecule type" value="Genomic_DNA"/>
</dbReference>
<keyword evidence="1" id="KW-1133">Transmembrane helix</keyword>
<dbReference type="RefSeq" id="WP_307596958.1">
    <property type="nucleotide sequence ID" value="NZ_JAUSRV010000020.1"/>
</dbReference>
<gene>
    <name evidence="2" type="ORF">J2W39_006211</name>
</gene>
<keyword evidence="1" id="KW-0812">Transmembrane</keyword>
<dbReference type="Pfam" id="PF16872">
    <property type="entry name" value="putAbiC"/>
    <property type="match status" value="1"/>
</dbReference>
<sequence>MTSNKVPVPKTFPSEHLLMAAYWIVAIVILAALVVLLVYFHAFGGHKMSGDPADWGAFGDYVGGLINPLVGIATVTLIFLTLMLQRKELQASLEEMRRAHRSAVLQGFEQSLFSWLANYHSLLSATKSRLGGEGRQALTTMYEQRFSSVVAMQKHQRAEGLGALDEEEAKIHLGEMRRASATGDAQEKDNFSKVFIIALWGYKEVIRTHRSELDAVFRTLYRLLRWIDASELDDVQKWHYVALVRAQLSWIELVFILYNCLTPEGKKFADLVNDYALFDNLEGAPDELIDAIANEFTASPPSSFTANLPPEPWPFNEAAFSSDIAKAKRKLPTSA</sequence>
<evidence type="ECO:0000313" key="3">
    <source>
        <dbReference type="Proteomes" id="UP001224845"/>
    </source>
</evidence>
<keyword evidence="1" id="KW-0472">Membrane</keyword>
<feature type="transmembrane region" description="Helical" evidence="1">
    <location>
        <begin position="20"/>
        <end position="41"/>
    </location>
</feature>
<evidence type="ECO:0000313" key="2">
    <source>
        <dbReference type="EMBL" id="MDP9974927.1"/>
    </source>
</evidence>
<organism evidence="2 3">
    <name type="scientific">Variovorax paradoxus</name>
    <dbReference type="NCBI Taxonomy" id="34073"/>
    <lineage>
        <taxon>Bacteria</taxon>
        <taxon>Pseudomonadati</taxon>
        <taxon>Pseudomonadota</taxon>
        <taxon>Betaproteobacteria</taxon>
        <taxon>Burkholderiales</taxon>
        <taxon>Comamonadaceae</taxon>
        <taxon>Variovorax</taxon>
    </lineage>
</organism>
<proteinExistence type="predicted"/>
<feature type="transmembrane region" description="Helical" evidence="1">
    <location>
        <begin position="61"/>
        <end position="84"/>
    </location>
</feature>
<accession>A0AAW8EQI4</accession>
<reference evidence="2" key="1">
    <citation type="submission" date="2023-07" db="EMBL/GenBank/DDBJ databases">
        <title>Sorghum-associated microbial communities from plants grown in Nebraska, USA.</title>
        <authorList>
            <person name="Schachtman D."/>
        </authorList>
    </citation>
    <scope>NUCLEOTIDE SEQUENCE</scope>
    <source>
        <strain evidence="2">DS3315</strain>
    </source>
</reference>
<evidence type="ECO:0000256" key="1">
    <source>
        <dbReference type="SAM" id="Phobius"/>
    </source>
</evidence>
<protein>
    <submittedName>
        <fullName evidence="2">Membrane protein</fullName>
    </submittedName>
</protein>
<dbReference type="AlphaFoldDB" id="A0AAW8EQI4"/>
<name>A0AAW8EQI4_VARPD</name>